<evidence type="ECO:0000256" key="2">
    <source>
        <dbReference type="SAM" id="Phobius"/>
    </source>
</evidence>
<keyword evidence="1" id="KW-0808">Transferase</keyword>
<name>A0ABD2N4Q7_9CUCU</name>
<dbReference type="Gene3D" id="3.40.630.30">
    <property type="match status" value="1"/>
</dbReference>
<dbReference type="AlphaFoldDB" id="A0ABD2N4Q7"/>
<dbReference type="PANTHER" id="PTHR13947">
    <property type="entry name" value="GNAT FAMILY N-ACETYLTRANSFERASE"/>
    <property type="match status" value="1"/>
</dbReference>
<reference evidence="4 5" key="1">
    <citation type="journal article" date="2021" name="BMC Biol.">
        <title>Horizontally acquired antibacterial genes associated with adaptive radiation of ladybird beetles.</title>
        <authorList>
            <person name="Li H.S."/>
            <person name="Tang X.F."/>
            <person name="Huang Y.H."/>
            <person name="Xu Z.Y."/>
            <person name="Chen M.L."/>
            <person name="Du X.Y."/>
            <person name="Qiu B.Y."/>
            <person name="Chen P.T."/>
            <person name="Zhang W."/>
            <person name="Slipinski A."/>
            <person name="Escalona H.E."/>
            <person name="Waterhouse R.M."/>
            <person name="Zwick A."/>
            <person name="Pang H."/>
        </authorList>
    </citation>
    <scope>NUCLEOTIDE SEQUENCE [LARGE SCALE GENOMIC DNA]</scope>
    <source>
        <strain evidence="4">SYSU2018</strain>
    </source>
</reference>
<dbReference type="Pfam" id="PF00583">
    <property type="entry name" value="Acetyltransf_1"/>
    <property type="match status" value="1"/>
</dbReference>
<dbReference type="EMBL" id="JABFTP020000062">
    <property type="protein sequence ID" value="KAL3273593.1"/>
    <property type="molecule type" value="Genomic_DNA"/>
</dbReference>
<dbReference type="PANTHER" id="PTHR13947:SF37">
    <property type="entry name" value="LD18367P"/>
    <property type="match status" value="1"/>
</dbReference>
<proteinExistence type="predicted"/>
<evidence type="ECO:0000256" key="1">
    <source>
        <dbReference type="ARBA" id="ARBA00022679"/>
    </source>
</evidence>
<keyword evidence="2" id="KW-0812">Transmembrane</keyword>
<dbReference type="InterPro" id="IPR000182">
    <property type="entry name" value="GNAT_dom"/>
</dbReference>
<comment type="caution">
    <text evidence="4">The sequence shown here is derived from an EMBL/GenBank/DDBJ whole genome shotgun (WGS) entry which is preliminary data.</text>
</comment>
<dbReference type="Proteomes" id="UP001516400">
    <property type="component" value="Unassembled WGS sequence"/>
</dbReference>
<keyword evidence="2" id="KW-1133">Transmembrane helix</keyword>
<dbReference type="InterPro" id="IPR016181">
    <property type="entry name" value="Acyl_CoA_acyltransferase"/>
</dbReference>
<feature type="domain" description="N-acetyltransferase" evidence="3">
    <location>
        <begin position="31"/>
        <end position="182"/>
    </location>
</feature>
<gene>
    <name evidence="4" type="ORF">HHI36_015025</name>
</gene>
<dbReference type="PROSITE" id="PS51186">
    <property type="entry name" value="GNAT"/>
    <property type="match status" value="1"/>
</dbReference>
<keyword evidence="2" id="KW-0472">Membrane</keyword>
<dbReference type="GO" id="GO:0016740">
    <property type="term" value="F:transferase activity"/>
    <property type="evidence" value="ECO:0007669"/>
    <property type="project" value="UniProtKB-KW"/>
</dbReference>
<keyword evidence="5" id="KW-1185">Reference proteome</keyword>
<evidence type="ECO:0000259" key="3">
    <source>
        <dbReference type="PROSITE" id="PS51186"/>
    </source>
</evidence>
<dbReference type="SUPFAM" id="SSF55729">
    <property type="entry name" value="Acyl-CoA N-acyltransferases (Nat)"/>
    <property type="match status" value="1"/>
</dbReference>
<evidence type="ECO:0000313" key="4">
    <source>
        <dbReference type="EMBL" id="KAL3273593.1"/>
    </source>
</evidence>
<organism evidence="4 5">
    <name type="scientific">Cryptolaemus montrouzieri</name>
    <dbReference type="NCBI Taxonomy" id="559131"/>
    <lineage>
        <taxon>Eukaryota</taxon>
        <taxon>Metazoa</taxon>
        <taxon>Ecdysozoa</taxon>
        <taxon>Arthropoda</taxon>
        <taxon>Hexapoda</taxon>
        <taxon>Insecta</taxon>
        <taxon>Pterygota</taxon>
        <taxon>Neoptera</taxon>
        <taxon>Endopterygota</taxon>
        <taxon>Coleoptera</taxon>
        <taxon>Polyphaga</taxon>
        <taxon>Cucujiformia</taxon>
        <taxon>Coccinelloidea</taxon>
        <taxon>Coccinellidae</taxon>
        <taxon>Scymninae</taxon>
        <taxon>Scymnini</taxon>
        <taxon>Cryptolaemus</taxon>
    </lineage>
</organism>
<protein>
    <recommendedName>
        <fullName evidence="3">N-acetyltransferase domain-containing protein</fullName>
    </recommendedName>
</protein>
<feature type="transmembrane region" description="Helical" evidence="2">
    <location>
        <begin position="12"/>
        <end position="33"/>
    </location>
</feature>
<sequence>MFIFMDVPLHCCLISVPLVFGALYIIIYGSVLIKSAELIHNKKHLQCWVAEVIEPIFDSGSIEEKHKIIFDNELTDIDIYNMKKRIVGTVAVMRHSKRQDWAWLFRLAVDKRYRRKGIASRLTKAVQEWCKVNRFNNLELCITDCQEGARQLFAKAGFEVSQMYHQRLLTSAFTLQMYQLKYEVRSTFE</sequence>
<dbReference type="InterPro" id="IPR050769">
    <property type="entry name" value="NAT_camello-type"/>
</dbReference>
<accession>A0ABD2N4Q7</accession>
<evidence type="ECO:0000313" key="5">
    <source>
        <dbReference type="Proteomes" id="UP001516400"/>
    </source>
</evidence>
<dbReference type="CDD" id="cd04301">
    <property type="entry name" value="NAT_SF"/>
    <property type="match status" value="1"/>
</dbReference>